<keyword evidence="4" id="KW-1185">Reference proteome</keyword>
<dbReference type="InterPro" id="IPR001878">
    <property type="entry name" value="Znf_CCHC"/>
</dbReference>
<dbReference type="Proteomes" id="UP000887116">
    <property type="component" value="Unassembled WGS sequence"/>
</dbReference>
<keyword evidence="1" id="KW-0862">Zinc</keyword>
<dbReference type="AlphaFoldDB" id="A0A8X6J2M0"/>
<evidence type="ECO:0000313" key="3">
    <source>
        <dbReference type="EMBL" id="GFQ88800.1"/>
    </source>
</evidence>
<dbReference type="PROSITE" id="PS50158">
    <property type="entry name" value="ZF_CCHC"/>
    <property type="match status" value="1"/>
</dbReference>
<evidence type="ECO:0000259" key="2">
    <source>
        <dbReference type="PROSITE" id="PS50158"/>
    </source>
</evidence>
<dbReference type="GO" id="GO:0008270">
    <property type="term" value="F:zinc ion binding"/>
    <property type="evidence" value="ECO:0007669"/>
    <property type="project" value="UniProtKB-KW"/>
</dbReference>
<evidence type="ECO:0000256" key="1">
    <source>
        <dbReference type="PROSITE-ProRule" id="PRU00047"/>
    </source>
</evidence>
<comment type="caution">
    <text evidence="3">The sequence shown here is derived from an EMBL/GenBank/DDBJ whole genome shotgun (WGS) entry which is preliminary data.</text>
</comment>
<keyword evidence="1" id="KW-0863">Zinc-finger</keyword>
<evidence type="ECO:0000313" key="4">
    <source>
        <dbReference type="Proteomes" id="UP000887116"/>
    </source>
</evidence>
<accession>A0A8X6J2M0</accession>
<dbReference type="Gene3D" id="4.10.60.10">
    <property type="entry name" value="Zinc finger, CCHC-type"/>
    <property type="match status" value="1"/>
</dbReference>
<dbReference type="InterPro" id="IPR036875">
    <property type="entry name" value="Znf_CCHC_sf"/>
</dbReference>
<dbReference type="EMBL" id="BMAO01003572">
    <property type="protein sequence ID" value="GFQ88800.1"/>
    <property type="molecule type" value="Genomic_DNA"/>
</dbReference>
<protein>
    <submittedName>
        <fullName evidence="3">CCHC-type domain-containing protein</fullName>
    </submittedName>
</protein>
<dbReference type="SMART" id="SM00343">
    <property type="entry name" value="ZnF_C2HC"/>
    <property type="match status" value="1"/>
</dbReference>
<keyword evidence="1" id="KW-0479">Metal-binding</keyword>
<sequence length="124" mass="14121">MPYNSSVSDEWSGDLKTTKEIPVVFKCRDSICVEALWEKKSDSNFSSRKNFDKPKVAEIKEFTCFTCGSDKHFKRDCPKNKGIDNKRLNVNKVSTEGMELEDGTVAARVDLLGKVIPRRDIEEN</sequence>
<dbReference type="Pfam" id="PF00098">
    <property type="entry name" value="zf-CCHC"/>
    <property type="match status" value="1"/>
</dbReference>
<organism evidence="3 4">
    <name type="scientific">Trichonephila clavata</name>
    <name type="common">Joro spider</name>
    <name type="synonym">Nephila clavata</name>
    <dbReference type="NCBI Taxonomy" id="2740835"/>
    <lineage>
        <taxon>Eukaryota</taxon>
        <taxon>Metazoa</taxon>
        <taxon>Ecdysozoa</taxon>
        <taxon>Arthropoda</taxon>
        <taxon>Chelicerata</taxon>
        <taxon>Arachnida</taxon>
        <taxon>Araneae</taxon>
        <taxon>Araneomorphae</taxon>
        <taxon>Entelegynae</taxon>
        <taxon>Araneoidea</taxon>
        <taxon>Nephilidae</taxon>
        <taxon>Trichonephila</taxon>
    </lineage>
</organism>
<dbReference type="GO" id="GO:0003676">
    <property type="term" value="F:nucleic acid binding"/>
    <property type="evidence" value="ECO:0007669"/>
    <property type="project" value="InterPro"/>
</dbReference>
<name>A0A8X6J2M0_TRICU</name>
<feature type="domain" description="CCHC-type" evidence="2">
    <location>
        <begin position="64"/>
        <end position="79"/>
    </location>
</feature>
<reference evidence="3" key="1">
    <citation type="submission" date="2020-07" db="EMBL/GenBank/DDBJ databases">
        <title>Multicomponent nature underlies the extraordinary mechanical properties of spider dragline silk.</title>
        <authorList>
            <person name="Kono N."/>
            <person name="Nakamura H."/>
            <person name="Mori M."/>
            <person name="Yoshida Y."/>
            <person name="Ohtoshi R."/>
            <person name="Malay A.D."/>
            <person name="Moran D.A.P."/>
            <person name="Tomita M."/>
            <person name="Numata K."/>
            <person name="Arakawa K."/>
        </authorList>
    </citation>
    <scope>NUCLEOTIDE SEQUENCE</scope>
</reference>
<dbReference type="SUPFAM" id="SSF57756">
    <property type="entry name" value="Retrovirus zinc finger-like domains"/>
    <property type="match status" value="1"/>
</dbReference>
<gene>
    <name evidence="3" type="primary">AVEN_259560_1</name>
    <name evidence="3" type="ORF">TNCT_385011</name>
</gene>
<proteinExistence type="predicted"/>